<reference evidence="3" key="2">
    <citation type="submission" date="2020-09" db="EMBL/GenBank/DDBJ databases">
        <authorList>
            <person name="Sun Q."/>
            <person name="Zhou Y."/>
        </authorList>
    </citation>
    <scope>NUCLEOTIDE SEQUENCE</scope>
    <source>
        <strain evidence="3">CGMCC 4.7430</strain>
    </source>
</reference>
<comment type="caution">
    <text evidence="3">The sequence shown here is derived from an EMBL/GenBank/DDBJ whole genome shotgun (WGS) entry which is preliminary data.</text>
</comment>
<dbReference type="Pfam" id="PF09076">
    <property type="entry name" value="Crystall_2"/>
    <property type="match status" value="1"/>
</dbReference>
<organism evidence="3 4">
    <name type="scientific">Nonomuraea glycinis</name>
    <dbReference type="NCBI Taxonomy" id="2047744"/>
    <lineage>
        <taxon>Bacteria</taxon>
        <taxon>Bacillati</taxon>
        <taxon>Actinomycetota</taxon>
        <taxon>Actinomycetes</taxon>
        <taxon>Streptosporangiales</taxon>
        <taxon>Streptosporangiaceae</taxon>
        <taxon>Nonomuraea</taxon>
    </lineage>
</organism>
<keyword evidence="4" id="KW-1185">Reference proteome</keyword>
<dbReference type="InterPro" id="IPR015161">
    <property type="entry name" value="Sklp_toxin_b/g_crystallin"/>
</dbReference>
<dbReference type="InterPro" id="IPR011024">
    <property type="entry name" value="G_crystallin-like"/>
</dbReference>
<reference evidence="3" key="1">
    <citation type="journal article" date="2014" name="Int. J. Syst. Evol. Microbiol.">
        <title>Complete genome sequence of Corynebacterium casei LMG S-19264T (=DSM 44701T), isolated from a smear-ripened cheese.</title>
        <authorList>
            <consortium name="US DOE Joint Genome Institute (JGI-PGF)"/>
            <person name="Walter F."/>
            <person name="Albersmeier A."/>
            <person name="Kalinowski J."/>
            <person name="Ruckert C."/>
        </authorList>
    </citation>
    <scope>NUCLEOTIDE SEQUENCE</scope>
    <source>
        <strain evidence="3">CGMCC 4.7430</strain>
    </source>
</reference>
<evidence type="ECO:0000256" key="1">
    <source>
        <dbReference type="SAM" id="SignalP"/>
    </source>
</evidence>
<feature type="signal peptide" evidence="1">
    <location>
        <begin position="1"/>
        <end position="21"/>
    </location>
</feature>
<dbReference type="InterPro" id="IPR015791">
    <property type="entry name" value="Antimic/Inh_G_crystallin-like"/>
</dbReference>
<keyword evidence="1" id="KW-0732">Signal</keyword>
<evidence type="ECO:0000313" key="4">
    <source>
        <dbReference type="Proteomes" id="UP000660745"/>
    </source>
</evidence>
<name>A0A918AFP5_9ACTN</name>
<feature type="domain" description="Streptomyces killer toxin-like beta/gamma crystallin" evidence="2">
    <location>
        <begin position="47"/>
        <end position="107"/>
    </location>
</feature>
<dbReference type="EMBL" id="BMNK01000019">
    <property type="protein sequence ID" value="GGP15710.1"/>
    <property type="molecule type" value="Genomic_DNA"/>
</dbReference>
<evidence type="ECO:0000259" key="2">
    <source>
        <dbReference type="Pfam" id="PF09076"/>
    </source>
</evidence>
<evidence type="ECO:0000313" key="3">
    <source>
        <dbReference type="EMBL" id="GGP15710.1"/>
    </source>
</evidence>
<sequence>MRSKLKSLALVAALVSAFTLAAPAGSAYAINTVSCGDHNFVELWGHSGNICFANAGTWKSYDFTGSSNCWWANKISTGNNDITFWDDHSANPTYIPRRTVMTFPTVGWVCVGTLRIH</sequence>
<dbReference type="Proteomes" id="UP000660745">
    <property type="component" value="Unassembled WGS sequence"/>
</dbReference>
<accession>A0A918AFP5</accession>
<dbReference type="AlphaFoldDB" id="A0A918AFP5"/>
<dbReference type="Gene3D" id="2.60.20.30">
    <property type="match status" value="1"/>
</dbReference>
<dbReference type="SUPFAM" id="SSF49695">
    <property type="entry name" value="gamma-Crystallin-like"/>
    <property type="match status" value="1"/>
</dbReference>
<gene>
    <name evidence="3" type="ORF">GCM10012278_76620</name>
</gene>
<proteinExistence type="predicted"/>
<protein>
    <recommendedName>
        <fullName evidence="2">Streptomyces killer toxin-like beta/gamma crystallin domain-containing protein</fullName>
    </recommendedName>
</protein>
<feature type="chain" id="PRO_5039037152" description="Streptomyces killer toxin-like beta/gamma crystallin domain-containing protein" evidence="1">
    <location>
        <begin position="22"/>
        <end position="117"/>
    </location>
</feature>